<evidence type="ECO:0000313" key="3">
    <source>
        <dbReference type="Proteomes" id="UP001497457"/>
    </source>
</evidence>
<evidence type="ECO:0000313" key="2">
    <source>
        <dbReference type="EMBL" id="CAL4962013.1"/>
    </source>
</evidence>
<accession>A0ABC8ZQ23</accession>
<reference evidence="3" key="1">
    <citation type="submission" date="2024-06" db="EMBL/GenBank/DDBJ databases">
        <authorList>
            <person name="Ryan C."/>
        </authorList>
    </citation>
    <scope>NUCLEOTIDE SEQUENCE [LARGE SCALE GENOMIC DNA]</scope>
</reference>
<dbReference type="AlphaFoldDB" id="A0ABC8ZQ23"/>
<dbReference type="PANTHER" id="PTHR33130:SF43">
    <property type="entry name" value="OS01G0688600 PROTEIN"/>
    <property type="match status" value="1"/>
</dbReference>
<keyword evidence="3" id="KW-1185">Reference proteome</keyword>
<feature type="compositionally biased region" description="Pro residues" evidence="1">
    <location>
        <begin position="68"/>
        <end position="78"/>
    </location>
</feature>
<evidence type="ECO:0000256" key="1">
    <source>
        <dbReference type="SAM" id="MobiDB-lite"/>
    </source>
</evidence>
<dbReference type="Pfam" id="PF07797">
    <property type="entry name" value="DUF1639"/>
    <property type="match status" value="1"/>
</dbReference>
<protein>
    <submittedName>
        <fullName evidence="2">Uncharacterized protein</fullName>
    </submittedName>
</protein>
<dbReference type="EMBL" id="OZ075129">
    <property type="protein sequence ID" value="CAL4962013.1"/>
    <property type="molecule type" value="Genomic_DNA"/>
</dbReference>
<proteinExistence type="predicted"/>
<dbReference type="InterPro" id="IPR012438">
    <property type="entry name" value="DUF1639"/>
</dbReference>
<feature type="compositionally biased region" description="Basic and acidic residues" evidence="1">
    <location>
        <begin position="79"/>
        <end position="89"/>
    </location>
</feature>
<organism evidence="2 3">
    <name type="scientific">Urochloa decumbens</name>
    <dbReference type="NCBI Taxonomy" id="240449"/>
    <lineage>
        <taxon>Eukaryota</taxon>
        <taxon>Viridiplantae</taxon>
        <taxon>Streptophyta</taxon>
        <taxon>Embryophyta</taxon>
        <taxon>Tracheophyta</taxon>
        <taxon>Spermatophyta</taxon>
        <taxon>Magnoliopsida</taxon>
        <taxon>Liliopsida</taxon>
        <taxon>Poales</taxon>
        <taxon>Poaceae</taxon>
        <taxon>PACMAD clade</taxon>
        <taxon>Panicoideae</taxon>
        <taxon>Panicodae</taxon>
        <taxon>Paniceae</taxon>
        <taxon>Melinidinae</taxon>
        <taxon>Urochloa</taxon>
    </lineage>
</organism>
<dbReference type="PANTHER" id="PTHR33130">
    <property type="entry name" value="PUTATIVE (DUF1639)-RELATED"/>
    <property type="match status" value="1"/>
</dbReference>
<feature type="region of interest" description="Disordered" evidence="1">
    <location>
        <begin position="1"/>
        <end position="144"/>
    </location>
</feature>
<name>A0ABC8ZQ23_9POAL</name>
<dbReference type="Proteomes" id="UP001497457">
    <property type="component" value="Chromosome 19rd"/>
</dbReference>
<sequence>MVRMAAVDNDHHHHRGAKFASPPSNSMSPAPPPPSSRTRLHDFSFPTLSWGTHRLLRCSKGGGNGPASSPPPSGPDTPSPDKEKPHRPEGGGVGGAGGSLQRRRASQQPWNLRTRRSATAAPARPARPEGADEEEAVPAPPPAAEVKKRGFAIALSKEEIAEDFVAIRGSRPPRRPKKRPRTVQRQLDLLYPGSCLADVTPGSYKIEEVTACQICIFVVVFLSRFPWFGSDSERRNFCVPAEVIGCFLGASYGRSFRML</sequence>
<reference evidence="2 3" key="2">
    <citation type="submission" date="2024-10" db="EMBL/GenBank/DDBJ databases">
        <authorList>
            <person name="Ryan C."/>
        </authorList>
    </citation>
    <scope>NUCLEOTIDE SEQUENCE [LARGE SCALE GENOMIC DNA]</scope>
</reference>
<gene>
    <name evidence="2" type="ORF">URODEC1_LOCUS45366</name>
</gene>